<organism evidence="2 3">
    <name type="scientific">Ditylenchus dipsaci</name>
    <dbReference type="NCBI Taxonomy" id="166011"/>
    <lineage>
        <taxon>Eukaryota</taxon>
        <taxon>Metazoa</taxon>
        <taxon>Ecdysozoa</taxon>
        <taxon>Nematoda</taxon>
        <taxon>Chromadorea</taxon>
        <taxon>Rhabditida</taxon>
        <taxon>Tylenchina</taxon>
        <taxon>Tylenchomorpha</taxon>
        <taxon>Sphaerularioidea</taxon>
        <taxon>Anguinidae</taxon>
        <taxon>Anguininae</taxon>
        <taxon>Ditylenchus</taxon>
    </lineage>
</organism>
<sequence>MVESNLLQMNSFENISLLDRDKSVDIDQSSNNSDSPDIDTIALPLAKLKLQLSSSPEPNFHSNWVLWHLNSDKSKFWDDRLERIAYVTNINELLIANERVQGKMSTTSSENLFDLRGMTQATAMGPINGKFGKYNEQVCGAVLITKRNKNVIALWTRDASNAAAIRSMGVSFKKLLKVKDEVEYEKHPNFDSNKTVSPLLMIYGLDIENFNCDKVFNLLSPFGDCLKVKFLKPESNTCMVEMRSSSDTFYVIQNLTGLWLYGKAVQFSSSHQPFVHLYPPKKPFILAYFATLLFGAPLNVTEDHIRDIFESHSLEPRKVIFFNKNNNSKKGNLMGIIFFYGVDEAIEGLITCNHAQFVGLQPAPKYPQLLKLSFAPRSESEQEEEGQIYDDVAGTFY</sequence>
<dbReference type="InterPro" id="IPR012677">
    <property type="entry name" value="Nucleotide-bd_a/b_plait_sf"/>
</dbReference>
<accession>A0A915D794</accession>
<dbReference type="InterPro" id="IPR055204">
    <property type="entry name" value="HNRNPL_RRM"/>
</dbReference>
<dbReference type="GO" id="GO:0003743">
    <property type="term" value="F:translation initiation factor activity"/>
    <property type="evidence" value="ECO:0007669"/>
    <property type="project" value="InterPro"/>
</dbReference>
<feature type="domain" description="Heterogeneous nuclear ribonucleoprotein L RRM" evidence="1">
    <location>
        <begin position="294"/>
        <end position="376"/>
    </location>
</feature>
<dbReference type="Gene3D" id="3.30.760.10">
    <property type="entry name" value="RNA Cap, Translation Initiation Factor Eif4e"/>
    <property type="match status" value="1"/>
</dbReference>
<proteinExistence type="predicted"/>
<dbReference type="SUPFAM" id="SSF55418">
    <property type="entry name" value="eIF4e-like"/>
    <property type="match status" value="1"/>
</dbReference>
<dbReference type="Pfam" id="PF01652">
    <property type="entry name" value="IF4E"/>
    <property type="match status" value="1"/>
</dbReference>
<dbReference type="AlphaFoldDB" id="A0A915D794"/>
<dbReference type="Proteomes" id="UP000887574">
    <property type="component" value="Unplaced"/>
</dbReference>
<dbReference type="InterPro" id="IPR035979">
    <property type="entry name" value="RBD_domain_sf"/>
</dbReference>
<reference evidence="3" key="1">
    <citation type="submission" date="2022-11" db="UniProtKB">
        <authorList>
            <consortium name="WormBaseParasite"/>
        </authorList>
    </citation>
    <scope>IDENTIFICATION</scope>
</reference>
<evidence type="ECO:0000313" key="2">
    <source>
        <dbReference type="Proteomes" id="UP000887574"/>
    </source>
</evidence>
<dbReference type="InterPro" id="IPR023398">
    <property type="entry name" value="TIF_eIF4e-like"/>
</dbReference>
<dbReference type="Gene3D" id="3.30.70.330">
    <property type="match status" value="2"/>
</dbReference>
<evidence type="ECO:0000259" key="1">
    <source>
        <dbReference type="Pfam" id="PF22976"/>
    </source>
</evidence>
<dbReference type="SUPFAM" id="SSF54928">
    <property type="entry name" value="RNA-binding domain, RBD"/>
    <property type="match status" value="1"/>
</dbReference>
<keyword evidence="2" id="KW-1185">Reference proteome</keyword>
<dbReference type="InterPro" id="IPR001040">
    <property type="entry name" value="TIF_eIF_4E"/>
</dbReference>
<protein>
    <submittedName>
        <fullName evidence="3">RRM domain-containing protein</fullName>
    </submittedName>
</protein>
<dbReference type="WBParaSite" id="jg16287">
    <property type="protein sequence ID" value="jg16287"/>
    <property type="gene ID" value="jg16287"/>
</dbReference>
<dbReference type="Pfam" id="PF13893">
    <property type="entry name" value="RRM_5"/>
    <property type="match status" value="1"/>
</dbReference>
<evidence type="ECO:0000313" key="3">
    <source>
        <dbReference type="WBParaSite" id="jg16287"/>
    </source>
</evidence>
<dbReference type="Pfam" id="PF22976">
    <property type="entry name" value="RRM_10"/>
    <property type="match status" value="1"/>
</dbReference>
<name>A0A915D794_9BILA</name>
<dbReference type="GO" id="GO:0003723">
    <property type="term" value="F:RNA binding"/>
    <property type="evidence" value="ECO:0007669"/>
    <property type="project" value="InterPro"/>
</dbReference>